<organism evidence="1 2">
    <name type="scientific">Mycolicibacter sinensis (strain JDM601)</name>
    <name type="common">Mycobacterium sinense</name>
    <dbReference type="NCBI Taxonomy" id="875328"/>
    <lineage>
        <taxon>Bacteria</taxon>
        <taxon>Bacillati</taxon>
        <taxon>Actinomycetota</taxon>
        <taxon>Actinomycetes</taxon>
        <taxon>Mycobacteriales</taxon>
        <taxon>Mycobacteriaceae</taxon>
        <taxon>Mycolicibacter</taxon>
    </lineage>
</organism>
<dbReference type="Proteomes" id="UP000093759">
    <property type="component" value="Unassembled WGS sequence"/>
</dbReference>
<proteinExistence type="predicted"/>
<dbReference type="AlphaFoldDB" id="A0A1A3U842"/>
<reference evidence="2" key="1">
    <citation type="submission" date="2016-06" db="EMBL/GenBank/DDBJ databases">
        <authorList>
            <person name="Sutton G."/>
            <person name="Brinkac L."/>
            <person name="Sanka R."/>
            <person name="Adams M."/>
            <person name="Lau E."/>
            <person name="Garcia-Basteiro A."/>
            <person name="Lopez-Varela E."/>
            <person name="Palencia S."/>
        </authorList>
    </citation>
    <scope>NUCLEOTIDE SEQUENCE [LARGE SCALE GENOMIC DNA]</scope>
    <source>
        <strain evidence="2">1274684.2</strain>
    </source>
</reference>
<dbReference type="EMBL" id="LZMF01000008">
    <property type="protein sequence ID" value="OBK91090.1"/>
    <property type="molecule type" value="Genomic_DNA"/>
</dbReference>
<sequence>MLIEDRGRYSDEHQSSIDLWEDFFVKVRAQEDMYVKAGMPADGLTDFLIKWFYAWEKRSITGLRACFNDHMVYADPTTACRDWTASQLECDVYSLGFRICPDMVFYPQDDTIRALPYYDFLDDEVRVTFPWRAIGRYRYTPRSFDVLGVDRYNLVRDPERGWLITRIDTDFDLFGALGQVMPIPIRAPKQRTVKLVLGTLQKIFPGLHGPVVRPFIHDQH</sequence>
<comment type="caution">
    <text evidence="1">The sequence shown here is derived from an EMBL/GenBank/DDBJ whole genome shotgun (WGS) entry which is preliminary data.</text>
</comment>
<evidence type="ECO:0000313" key="1">
    <source>
        <dbReference type="EMBL" id="OBK91090.1"/>
    </source>
</evidence>
<evidence type="ECO:0008006" key="3">
    <source>
        <dbReference type="Google" id="ProtNLM"/>
    </source>
</evidence>
<name>A0A1A3U842_MYCSD</name>
<accession>A0A1A3U842</accession>
<protein>
    <recommendedName>
        <fullName evidence="3">SnoaL-like domain-containing protein</fullName>
    </recommendedName>
</protein>
<gene>
    <name evidence="1" type="ORF">A5648_15395</name>
</gene>
<evidence type="ECO:0000313" key="2">
    <source>
        <dbReference type="Proteomes" id="UP000093759"/>
    </source>
</evidence>